<name>A0ABV0FYY4_9BURK</name>
<comment type="caution">
    <text evidence="1">The sequence shown here is derived from an EMBL/GenBank/DDBJ whole genome shotgun (WGS) entry which is preliminary data.</text>
</comment>
<dbReference type="EMBL" id="JBDPZD010000001">
    <property type="protein sequence ID" value="MEO3689906.1"/>
    <property type="molecule type" value="Genomic_DNA"/>
</dbReference>
<dbReference type="PANTHER" id="PTHR40202">
    <property type="match status" value="1"/>
</dbReference>
<protein>
    <submittedName>
        <fullName evidence="1">Phosphohydrolase</fullName>
    </submittedName>
</protein>
<dbReference type="InterPro" id="IPR052567">
    <property type="entry name" value="OP_Dioxygenase"/>
</dbReference>
<evidence type="ECO:0000313" key="1">
    <source>
        <dbReference type="EMBL" id="MEO3689906.1"/>
    </source>
</evidence>
<dbReference type="Proteomes" id="UP001495147">
    <property type="component" value="Unassembled WGS sequence"/>
</dbReference>
<organism evidence="1 2">
    <name type="scientific">Roseateles paludis</name>
    <dbReference type="NCBI Taxonomy" id="3145238"/>
    <lineage>
        <taxon>Bacteria</taxon>
        <taxon>Pseudomonadati</taxon>
        <taxon>Pseudomonadota</taxon>
        <taxon>Betaproteobacteria</taxon>
        <taxon>Burkholderiales</taxon>
        <taxon>Sphaerotilaceae</taxon>
        <taxon>Roseateles</taxon>
    </lineage>
</organism>
<sequence>MLHDTIARIEQLFMDHGEQPYEGARRESVSATAHALQCAQLAEWAHADHHQVAAAFLHDIGHFLAAEAVARDDHLDDAHEALALPLLARCFGPAVTEPIRLHVQAKRYLVSVDAAYFLGLSPASVHSLQLQGGPMSKAESQAFERLPFAREAVQLRRWDDLAKVPGHATPPLDYYLALLQDLATEASSSEGAPLAAA</sequence>
<dbReference type="RefSeq" id="WP_347702746.1">
    <property type="nucleotide sequence ID" value="NZ_JBDPZD010000001.1"/>
</dbReference>
<dbReference type="PANTHER" id="PTHR40202:SF1">
    <property type="entry name" value="HD DOMAIN-CONTAINING PROTEIN"/>
    <property type="match status" value="1"/>
</dbReference>
<dbReference type="Gene3D" id="1.10.3210.10">
    <property type="entry name" value="Hypothetical protein af1432"/>
    <property type="match status" value="1"/>
</dbReference>
<reference evidence="1 2" key="1">
    <citation type="submission" date="2024-05" db="EMBL/GenBank/DDBJ databases">
        <title>Roseateles sp. DJS-2-20 16S ribosomal RNA gene Genome sequencing and assembly.</title>
        <authorList>
            <person name="Woo H."/>
        </authorList>
    </citation>
    <scope>NUCLEOTIDE SEQUENCE [LARGE SCALE GENOMIC DNA]</scope>
    <source>
        <strain evidence="1 2">DJS-2-20</strain>
    </source>
</reference>
<keyword evidence="2" id="KW-1185">Reference proteome</keyword>
<evidence type="ECO:0000313" key="2">
    <source>
        <dbReference type="Proteomes" id="UP001495147"/>
    </source>
</evidence>
<accession>A0ABV0FYY4</accession>
<proteinExistence type="predicted"/>
<gene>
    <name evidence="1" type="ORF">ABDJ85_00395</name>
</gene>